<dbReference type="Pfam" id="PF11937">
    <property type="entry name" value="DUF3455"/>
    <property type="match status" value="1"/>
</dbReference>
<dbReference type="AlphaFoldDB" id="S3C9V9"/>
<evidence type="ECO:0000256" key="1">
    <source>
        <dbReference type="SAM" id="SignalP"/>
    </source>
</evidence>
<keyword evidence="1" id="KW-0732">Signal</keyword>
<dbReference type="OrthoDB" id="1859733at2759"/>
<dbReference type="PANTHER" id="PTHR35567:SF1">
    <property type="entry name" value="CONSERVED FUNGAL PROTEIN (AFU_ORTHOLOGUE AFUA_1G14230)"/>
    <property type="match status" value="1"/>
</dbReference>
<proteinExistence type="predicted"/>
<sequence length="274" mass="28747">MHTSSLLLATLASVSTVMGSPAFPELTHNNAIAGAVDTVSNYFNLLAEKVQATRQSAGASTCDLSKAVWPANNVTPALPPPSDGLVLKHVAIGRGTQNYTCDLTNATAIPVQVGALATLFNASCVAASYPDVLDMLPRVVMPFNLTDNDISVFSARLYPTNLDVSGHHFFETTTTPFFNLTTPSSQLGQVPCAKNATQAAPNNTVAGSDADNRGQLGEKAVPWLKLSAKPGATGGLQEVYRLQTIGGSAPATCSGQAASFTIEYAAQYWFYEST</sequence>
<dbReference type="PANTHER" id="PTHR35567">
    <property type="entry name" value="MALATE DEHYDROGENASE (AFU_ORTHOLOGUE AFUA_2G13800)"/>
    <property type="match status" value="1"/>
</dbReference>
<organism evidence="2 3">
    <name type="scientific">Ophiostoma piceae (strain UAMH 11346)</name>
    <name type="common">Sap stain fungus</name>
    <dbReference type="NCBI Taxonomy" id="1262450"/>
    <lineage>
        <taxon>Eukaryota</taxon>
        <taxon>Fungi</taxon>
        <taxon>Dikarya</taxon>
        <taxon>Ascomycota</taxon>
        <taxon>Pezizomycotina</taxon>
        <taxon>Sordariomycetes</taxon>
        <taxon>Sordariomycetidae</taxon>
        <taxon>Ophiostomatales</taxon>
        <taxon>Ophiostomataceae</taxon>
        <taxon>Ophiostoma</taxon>
    </lineage>
</organism>
<dbReference type="InterPro" id="IPR021851">
    <property type="entry name" value="DUF3455"/>
</dbReference>
<keyword evidence="3" id="KW-1185">Reference proteome</keyword>
<dbReference type="HOGENOM" id="CLU_067863_0_0_1"/>
<accession>S3C9V9</accession>
<feature type="signal peptide" evidence="1">
    <location>
        <begin position="1"/>
        <end position="19"/>
    </location>
</feature>
<dbReference type="OMA" id="GQPPKTC"/>
<dbReference type="eggNOG" id="ENOG502S85Z">
    <property type="taxonomic scope" value="Eukaryota"/>
</dbReference>
<protein>
    <submittedName>
        <fullName evidence="2">Malate dehydrogenase</fullName>
    </submittedName>
</protein>
<reference evidence="2 3" key="1">
    <citation type="journal article" date="2013" name="BMC Genomics">
        <title>The genome and transcriptome of the pine saprophyte Ophiostoma piceae, and a comparison with the bark beetle-associated pine pathogen Grosmannia clavigera.</title>
        <authorList>
            <person name="Haridas S."/>
            <person name="Wang Y."/>
            <person name="Lim L."/>
            <person name="Massoumi Alamouti S."/>
            <person name="Jackman S."/>
            <person name="Docking R."/>
            <person name="Robertson G."/>
            <person name="Birol I."/>
            <person name="Bohlmann J."/>
            <person name="Breuil C."/>
        </authorList>
    </citation>
    <scope>NUCLEOTIDE SEQUENCE [LARGE SCALE GENOMIC DNA]</scope>
    <source>
        <strain evidence="2 3">UAMH 11346</strain>
    </source>
</reference>
<evidence type="ECO:0000313" key="2">
    <source>
        <dbReference type="EMBL" id="EPE09642.1"/>
    </source>
</evidence>
<gene>
    <name evidence="2" type="ORF">F503_07418</name>
</gene>
<dbReference type="VEuPathDB" id="FungiDB:F503_07418"/>
<name>S3C9V9_OPHP1</name>
<dbReference type="Proteomes" id="UP000016923">
    <property type="component" value="Unassembled WGS sequence"/>
</dbReference>
<dbReference type="EMBL" id="KE148147">
    <property type="protein sequence ID" value="EPE09642.1"/>
    <property type="molecule type" value="Genomic_DNA"/>
</dbReference>
<feature type="chain" id="PRO_5004518383" evidence="1">
    <location>
        <begin position="20"/>
        <end position="274"/>
    </location>
</feature>
<evidence type="ECO:0000313" key="3">
    <source>
        <dbReference type="Proteomes" id="UP000016923"/>
    </source>
</evidence>